<comment type="caution">
    <text evidence="10">The sequence shown here is derived from an EMBL/GenBank/DDBJ whole genome shotgun (WGS) entry which is preliminary data.</text>
</comment>
<dbReference type="InterPro" id="IPR000515">
    <property type="entry name" value="MetI-like"/>
</dbReference>
<feature type="transmembrane region" description="Helical" evidence="7">
    <location>
        <begin position="162"/>
        <end position="184"/>
    </location>
</feature>
<dbReference type="GO" id="GO:0055085">
    <property type="term" value="P:transmembrane transport"/>
    <property type="evidence" value="ECO:0007669"/>
    <property type="project" value="InterPro"/>
</dbReference>
<evidence type="ECO:0000313" key="10">
    <source>
        <dbReference type="EMBL" id="MVA76097.1"/>
    </source>
</evidence>
<dbReference type="PANTHER" id="PTHR43744:SF12">
    <property type="entry name" value="ABC TRANSPORTER PERMEASE PROTEIN MG189-RELATED"/>
    <property type="match status" value="1"/>
</dbReference>
<dbReference type="AlphaFoldDB" id="A0A6A9UXP3"/>
<accession>A0A6A9UXP3</accession>
<evidence type="ECO:0000256" key="1">
    <source>
        <dbReference type="ARBA" id="ARBA00004651"/>
    </source>
</evidence>
<organism evidence="10 11">
    <name type="scientific">Auraticoccus cholistanensis</name>
    <dbReference type="NCBI Taxonomy" id="2656650"/>
    <lineage>
        <taxon>Bacteria</taxon>
        <taxon>Bacillati</taxon>
        <taxon>Actinomycetota</taxon>
        <taxon>Actinomycetes</taxon>
        <taxon>Propionibacteriales</taxon>
        <taxon>Propionibacteriaceae</taxon>
        <taxon>Auraticoccus</taxon>
    </lineage>
</organism>
<dbReference type="InterPro" id="IPR035906">
    <property type="entry name" value="MetI-like_sf"/>
</dbReference>
<dbReference type="CDD" id="cd06261">
    <property type="entry name" value="TM_PBP2"/>
    <property type="match status" value="1"/>
</dbReference>
<feature type="transmembrane region" description="Helical" evidence="7">
    <location>
        <begin position="134"/>
        <end position="156"/>
    </location>
</feature>
<dbReference type="EMBL" id="WPCU01000005">
    <property type="protein sequence ID" value="MVA76097.1"/>
    <property type="molecule type" value="Genomic_DNA"/>
</dbReference>
<keyword evidence="5 7" id="KW-1133">Transmembrane helix</keyword>
<feature type="transmembrane region" description="Helical" evidence="7">
    <location>
        <begin position="95"/>
        <end position="122"/>
    </location>
</feature>
<dbReference type="PANTHER" id="PTHR43744">
    <property type="entry name" value="ABC TRANSPORTER PERMEASE PROTEIN MG189-RELATED-RELATED"/>
    <property type="match status" value="1"/>
</dbReference>
<feature type="region of interest" description="Disordered" evidence="8">
    <location>
        <begin position="1"/>
        <end position="28"/>
    </location>
</feature>
<sequence>MPLASAANAPSSPPVTGPGTPARTRRRSYSRHRNGPLFWVAIIALSAVFVVPLLWMGLTSVRSQPDSVTTPITLIPREFTLRAYQLIFNETQNPVLLWALNSLVAAVLHSLLVLVVASMAAYALARMEFRGRGLIFGVLIATLFIPGFIFMMPNYLMMDRLGWLDTLTALVVPGAAGAFGVFFLRQFFLSIPRELEETALIDGANTWTILTRIIIPLSKPALVTLGILSFLANWNDFIWPIFVLFSPERMTLPAGLATLQGAYVTDYPVIMAGATIASVPVLVLYVFLQRYVIEGVATSGIKG</sequence>
<feature type="transmembrane region" description="Helical" evidence="7">
    <location>
        <begin position="222"/>
        <end position="247"/>
    </location>
</feature>
<proteinExistence type="inferred from homology"/>
<evidence type="ECO:0000256" key="6">
    <source>
        <dbReference type="ARBA" id="ARBA00023136"/>
    </source>
</evidence>
<evidence type="ECO:0000259" key="9">
    <source>
        <dbReference type="PROSITE" id="PS50928"/>
    </source>
</evidence>
<dbReference type="GO" id="GO:0005886">
    <property type="term" value="C:plasma membrane"/>
    <property type="evidence" value="ECO:0007669"/>
    <property type="project" value="UniProtKB-SubCell"/>
</dbReference>
<keyword evidence="2 7" id="KW-0813">Transport</keyword>
<keyword evidence="3" id="KW-1003">Cell membrane</keyword>
<reference evidence="10 11" key="1">
    <citation type="submission" date="2019-12" db="EMBL/GenBank/DDBJ databases">
        <title>Auraticoccus cholistani sp. nov., an actinomycete isolated from soil of Cholistan desert.</title>
        <authorList>
            <person name="Cheema M.T."/>
        </authorList>
    </citation>
    <scope>NUCLEOTIDE SEQUENCE [LARGE SCALE GENOMIC DNA]</scope>
    <source>
        <strain evidence="10 11">F435</strain>
    </source>
</reference>
<feature type="transmembrane region" description="Helical" evidence="7">
    <location>
        <begin position="267"/>
        <end position="288"/>
    </location>
</feature>
<gene>
    <name evidence="10" type="ORF">GC722_08690</name>
</gene>
<comment type="subcellular location">
    <subcellularLocation>
        <location evidence="1 7">Cell membrane</location>
        <topology evidence="1 7">Multi-pass membrane protein</topology>
    </subcellularLocation>
</comment>
<dbReference type="Gene3D" id="1.10.3720.10">
    <property type="entry name" value="MetI-like"/>
    <property type="match status" value="1"/>
</dbReference>
<evidence type="ECO:0000256" key="7">
    <source>
        <dbReference type="RuleBase" id="RU363032"/>
    </source>
</evidence>
<evidence type="ECO:0000256" key="8">
    <source>
        <dbReference type="SAM" id="MobiDB-lite"/>
    </source>
</evidence>
<protein>
    <submittedName>
        <fullName evidence="10">ABC transporter permease subunit</fullName>
    </submittedName>
</protein>
<evidence type="ECO:0000313" key="11">
    <source>
        <dbReference type="Proteomes" id="UP000435304"/>
    </source>
</evidence>
<evidence type="ECO:0000256" key="5">
    <source>
        <dbReference type="ARBA" id="ARBA00022989"/>
    </source>
</evidence>
<dbReference type="SUPFAM" id="SSF161098">
    <property type="entry name" value="MetI-like"/>
    <property type="match status" value="1"/>
</dbReference>
<evidence type="ECO:0000256" key="3">
    <source>
        <dbReference type="ARBA" id="ARBA00022475"/>
    </source>
</evidence>
<feature type="domain" description="ABC transmembrane type-1" evidence="9">
    <location>
        <begin position="99"/>
        <end position="288"/>
    </location>
</feature>
<keyword evidence="4 7" id="KW-0812">Transmembrane</keyword>
<keyword evidence="11" id="KW-1185">Reference proteome</keyword>
<dbReference type="Proteomes" id="UP000435304">
    <property type="component" value="Unassembled WGS sequence"/>
</dbReference>
<feature type="transmembrane region" description="Helical" evidence="7">
    <location>
        <begin position="36"/>
        <end position="58"/>
    </location>
</feature>
<keyword evidence="6 7" id="KW-0472">Membrane</keyword>
<evidence type="ECO:0000256" key="2">
    <source>
        <dbReference type="ARBA" id="ARBA00022448"/>
    </source>
</evidence>
<evidence type="ECO:0000256" key="4">
    <source>
        <dbReference type="ARBA" id="ARBA00022692"/>
    </source>
</evidence>
<dbReference type="PROSITE" id="PS50928">
    <property type="entry name" value="ABC_TM1"/>
    <property type="match status" value="1"/>
</dbReference>
<feature type="compositionally biased region" description="Low complexity" evidence="8">
    <location>
        <begin position="1"/>
        <end position="10"/>
    </location>
</feature>
<dbReference type="Pfam" id="PF00528">
    <property type="entry name" value="BPD_transp_1"/>
    <property type="match status" value="1"/>
</dbReference>
<name>A0A6A9UXP3_9ACTN</name>
<comment type="similarity">
    <text evidence="7">Belongs to the binding-protein-dependent transport system permease family.</text>
</comment>